<dbReference type="Proteomes" id="UP000582231">
    <property type="component" value="Unassembled WGS sequence"/>
</dbReference>
<evidence type="ECO:0000313" key="3">
    <source>
        <dbReference type="Proteomes" id="UP000582231"/>
    </source>
</evidence>
<reference evidence="2 3" key="1">
    <citation type="submission" date="2020-07" db="EMBL/GenBank/DDBJ databases">
        <title>Sequencing the genomes of 1000 actinobacteria strains.</title>
        <authorList>
            <person name="Klenk H.-P."/>
        </authorList>
    </citation>
    <scope>NUCLEOTIDE SEQUENCE [LARGE SCALE GENOMIC DNA]</scope>
    <source>
        <strain evidence="2 3">DSM 19082</strain>
    </source>
</reference>
<accession>A0A852RUX6</accession>
<name>A0A852RUX6_9ACTN</name>
<organism evidence="2 3">
    <name type="scientific">Nocardioides kongjuensis</name>
    <dbReference type="NCBI Taxonomy" id="349522"/>
    <lineage>
        <taxon>Bacteria</taxon>
        <taxon>Bacillati</taxon>
        <taxon>Actinomycetota</taxon>
        <taxon>Actinomycetes</taxon>
        <taxon>Propionibacteriales</taxon>
        <taxon>Nocardioidaceae</taxon>
        <taxon>Nocardioides</taxon>
    </lineage>
</organism>
<evidence type="ECO:0000256" key="1">
    <source>
        <dbReference type="SAM" id="MobiDB-lite"/>
    </source>
</evidence>
<gene>
    <name evidence="2" type="ORF">BJ958_004226</name>
</gene>
<protein>
    <submittedName>
        <fullName evidence="2">Uncharacterized protein</fullName>
    </submittedName>
</protein>
<dbReference type="RefSeq" id="WP_179728825.1">
    <property type="nucleotide sequence ID" value="NZ_BAABEF010000001.1"/>
</dbReference>
<sequence>MTLSLSQAEVRELSALIRATRRSDELTWDSLSWIVVHTGRIDILEFQAEPDLGWPSTVAQRTQLRSNGYENGLLSALHEMWTGEPEPSFSESALRLLHASARVDPPEVFVELAEELEGAAGAAYARQILDDAVSVDQAGGVTDDEAAVGASPPEEGGRVD</sequence>
<proteinExistence type="predicted"/>
<dbReference type="EMBL" id="JACCBF010000001">
    <property type="protein sequence ID" value="NYD32680.1"/>
    <property type="molecule type" value="Genomic_DNA"/>
</dbReference>
<feature type="region of interest" description="Disordered" evidence="1">
    <location>
        <begin position="136"/>
        <end position="160"/>
    </location>
</feature>
<dbReference type="AlphaFoldDB" id="A0A852RUX6"/>
<keyword evidence="3" id="KW-1185">Reference proteome</keyword>
<comment type="caution">
    <text evidence="2">The sequence shown here is derived from an EMBL/GenBank/DDBJ whole genome shotgun (WGS) entry which is preliminary data.</text>
</comment>
<evidence type="ECO:0000313" key="2">
    <source>
        <dbReference type="EMBL" id="NYD32680.1"/>
    </source>
</evidence>